<evidence type="ECO:0000256" key="3">
    <source>
        <dbReference type="ARBA" id="ARBA00022614"/>
    </source>
</evidence>
<organism evidence="11 12">
    <name type="scientific">Citrus unshiu</name>
    <name type="common">Satsuma mandarin</name>
    <name type="synonym">Citrus nobilis var. unshiu</name>
    <dbReference type="NCBI Taxonomy" id="55188"/>
    <lineage>
        <taxon>Eukaryota</taxon>
        <taxon>Viridiplantae</taxon>
        <taxon>Streptophyta</taxon>
        <taxon>Embryophyta</taxon>
        <taxon>Tracheophyta</taxon>
        <taxon>Spermatophyta</taxon>
        <taxon>Magnoliopsida</taxon>
        <taxon>eudicotyledons</taxon>
        <taxon>Gunneridae</taxon>
        <taxon>Pentapetalae</taxon>
        <taxon>rosids</taxon>
        <taxon>malvids</taxon>
        <taxon>Sapindales</taxon>
        <taxon>Rutaceae</taxon>
        <taxon>Aurantioideae</taxon>
        <taxon>Citrus</taxon>
    </lineage>
</organism>
<accession>A0A2H5QQ09</accession>
<keyword evidence="8" id="KW-0472">Membrane</keyword>
<evidence type="ECO:0000256" key="5">
    <source>
        <dbReference type="ARBA" id="ARBA00022729"/>
    </source>
</evidence>
<keyword evidence="6" id="KW-0677">Repeat</keyword>
<gene>
    <name evidence="11" type="ORF">CUMW_250800</name>
</gene>
<feature type="non-terminal residue" evidence="11">
    <location>
        <position position="1"/>
    </location>
</feature>
<evidence type="ECO:0000313" key="12">
    <source>
        <dbReference type="Proteomes" id="UP000236630"/>
    </source>
</evidence>
<keyword evidence="7" id="KW-1133">Transmembrane helix</keyword>
<evidence type="ECO:0000256" key="4">
    <source>
        <dbReference type="ARBA" id="ARBA00022692"/>
    </source>
</evidence>
<dbReference type="InterPro" id="IPR001611">
    <property type="entry name" value="Leu-rich_rpt"/>
</dbReference>
<name>A0A2H5QQ09_CITUN</name>
<evidence type="ECO:0000313" key="11">
    <source>
        <dbReference type="EMBL" id="GAY66689.1"/>
    </source>
</evidence>
<dbReference type="PROSITE" id="PS51450">
    <property type="entry name" value="LRR"/>
    <property type="match status" value="1"/>
</dbReference>
<dbReference type="FunFam" id="3.80.10.10:FF:000041">
    <property type="entry name" value="LRR receptor-like serine/threonine-protein kinase ERECTA"/>
    <property type="match status" value="1"/>
</dbReference>
<protein>
    <submittedName>
        <fullName evidence="11">Uncharacterized protein</fullName>
    </submittedName>
</protein>
<keyword evidence="9" id="KW-0675">Receptor</keyword>
<dbReference type="PANTHER" id="PTHR48062:SF21">
    <property type="entry name" value="RECEPTOR-LIKE PROTEIN 12"/>
    <property type="match status" value="1"/>
</dbReference>
<proteinExistence type="inferred from homology"/>
<sequence>LQKFEEVVVGSFPSLKTLSLKFSNFTGTVNGQGLFRLQNLQELRMGGNDLRGTNEFDGSIPSSIGDMNSLKFLDLSHNQLTGEIPEHLAMGCFNLEYLVLSKNSLQGIIALVVTYLHSILIGRLTYLRYLILANNNLEGEVPIQSRWLKEPQLIDLSNNNLFGEIPSCLDNTSLHNNGYNDGSSTSTFNRDVRGTYSVVSSTMEKVESLMFTTKETSYSYKGKPLNKMYGIDLSCNKLVDEIPLQIGNPLLCGKPLPDCDAATVPEASNEENDNNLIDM</sequence>
<dbReference type="AlphaFoldDB" id="A0A2H5QQ09"/>
<evidence type="ECO:0000256" key="10">
    <source>
        <dbReference type="ARBA" id="ARBA00023180"/>
    </source>
</evidence>
<dbReference type="InterPro" id="IPR032675">
    <property type="entry name" value="LRR_dom_sf"/>
</dbReference>
<keyword evidence="10" id="KW-0325">Glycoprotein</keyword>
<comment type="subcellular location">
    <subcellularLocation>
        <location evidence="1">Membrane</location>
        <topology evidence="1">Single-pass type I membrane protein</topology>
    </subcellularLocation>
</comment>
<keyword evidence="5" id="KW-0732">Signal</keyword>
<comment type="similarity">
    <text evidence="2">Belongs to the RLP family.</text>
</comment>
<evidence type="ECO:0000256" key="9">
    <source>
        <dbReference type="ARBA" id="ARBA00023170"/>
    </source>
</evidence>
<evidence type="ECO:0000256" key="8">
    <source>
        <dbReference type="ARBA" id="ARBA00023136"/>
    </source>
</evidence>
<dbReference type="PANTHER" id="PTHR48062">
    <property type="entry name" value="RECEPTOR-LIKE PROTEIN 14"/>
    <property type="match status" value="1"/>
</dbReference>
<dbReference type="Gene3D" id="3.80.10.10">
    <property type="entry name" value="Ribonuclease Inhibitor"/>
    <property type="match status" value="1"/>
</dbReference>
<evidence type="ECO:0000256" key="1">
    <source>
        <dbReference type="ARBA" id="ARBA00004479"/>
    </source>
</evidence>
<dbReference type="Proteomes" id="UP000236630">
    <property type="component" value="Unassembled WGS sequence"/>
</dbReference>
<dbReference type="InterPro" id="IPR051502">
    <property type="entry name" value="RLP_Defense_Trigger"/>
</dbReference>
<evidence type="ECO:0000256" key="6">
    <source>
        <dbReference type="ARBA" id="ARBA00022737"/>
    </source>
</evidence>
<keyword evidence="3" id="KW-0433">Leucine-rich repeat</keyword>
<dbReference type="SUPFAM" id="SSF52058">
    <property type="entry name" value="L domain-like"/>
    <property type="match status" value="1"/>
</dbReference>
<dbReference type="EMBL" id="BDQV01000605">
    <property type="protein sequence ID" value="GAY66689.1"/>
    <property type="molecule type" value="Genomic_DNA"/>
</dbReference>
<evidence type="ECO:0000256" key="2">
    <source>
        <dbReference type="ARBA" id="ARBA00009592"/>
    </source>
</evidence>
<evidence type="ECO:0000256" key="7">
    <source>
        <dbReference type="ARBA" id="ARBA00022989"/>
    </source>
</evidence>
<dbReference type="GO" id="GO:0016020">
    <property type="term" value="C:membrane"/>
    <property type="evidence" value="ECO:0007669"/>
    <property type="project" value="UniProtKB-SubCell"/>
</dbReference>
<dbReference type="Pfam" id="PF00560">
    <property type="entry name" value="LRR_1"/>
    <property type="match status" value="2"/>
</dbReference>
<keyword evidence="12" id="KW-1185">Reference proteome</keyword>
<keyword evidence="4" id="KW-0812">Transmembrane</keyword>
<reference evidence="11 12" key="1">
    <citation type="journal article" date="2017" name="Front. Genet.">
        <title>Draft sequencing of the heterozygous diploid genome of Satsuma (Citrus unshiu Marc.) using a hybrid assembly approach.</title>
        <authorList>
            <person name="Shimizu T."/>
            <person name="Tanizawa Y."/>
            <person name="Mochizuki T."/>
            <person name="Nagasaki H."/>
            <person name="Yoshioka T."/>
            <person name="Toyoda A."/>
            <person name="Fujiyama A."/>
            <person name="Kaminuma E."/>
            <person name="Nakamura Y."/>
        </authorList>
    </citation>
    <scope>NUCLEOTIDE SEQUENCE [LARGE SCALE GENOMIC DNA]</scope>
    <source>
        <strain evidence="12">cv. Miyagawa wase</strain>
    </source>
</reference>
<feature type="non-terminal residue" evidence="11">
    <location>
        <position position="279"/>
    </location>
</feature>
<comment type="caution">
    <text evidence="11">The sequence shown here is derived from an EMBL/GenBank/DDBJ whole genome shotgun (WGS) entry which is preliminary data.</text>
</comment>